<dbReference type="PANTHER" id="PTHR45947">
    <property type="entry name" value="SULFOQUINOVOSYL TRANSFERASE SQD2"/>
    <property type="match status" value="1"/>
</dbReference>
<feature type="domain" description="Glycosyltransferase subfamily 4-like N-terminal" evidence="1">
    <location>
        <begin position="26"/>
        <end position="191"/>
    </location>
</feature>
<evidence type="ECO:0000259" key="1">
    <source>
        <dbReference type="Pfam" id="PF13439"/>
    </source>
</evidence>
<dbReference type="PANTHER" id="PTHR45947:SF3">
    <property type="entry name" value="SULFOQUINOVOSYL TRANSFERASE SQD2"/>
    <property type="match status" value="1"/>
</dbReference>
<dbReference type="Gene3D" id="3.40.50.2000">
    <property type="entry name" value="Glycogen Phosphorylase B"/>
    <property type="match status" value="2"/>
</dbReference>
<sequence length="396" mass="44404">MKIGYLSAAPRVSTNPEAEASGPRAHVLGVIRAFESLGYPVKKYIVGDRVPSNWRGKGSEAAVSGNWWRTLFIDITRLILGFVNAQRAWREMGREVDWVYERFAALQSLGWIFQRRGIPWLLETSGPFFYEAKFARKSVVLSGLARRIEVGAYRQCDVLVCVSETLKEIVVREAQVSPQKVLVIPNGVDVEFFNPDAYQPQRLFPGLTIGFVGTLTNWQALDLLLQAMSEVKNQGIDLSLVVVGDGLMLEDWKSLTQNLGLADRVRFVGRLSQLQVPEAVAGFDVGYSGQIESPELGKMYHSPLKIYEYMAMAKPVIASAFEDAQRTLKEGETGFLFPAGDLEGLKQALVRVSQAHERLSQMGQQARREVVAQHSWRSRVQDIVTKTETILSQRQR</sequence>
<dbReference type="AlphaFoldDB" id="A0A7C3VLD8"/>
<dbReference type="GO" id="GO:0016757">
    <property type="term" value="F:glycosyltransferase activity"/>
    <property type="evidence" value="ECO:0007669"/>
    <property type="project" value="TreeGrafter"/>
</dbReference>
<keyword evidence="2" id="KW-0808">Transferase</keyword>
<dbReference type="InterPro" id="IPR050194">
    <property type="entry name" value="Glycosyltransferase_grp1"/>
</dbReference>
<accession>A0A7C3VLD8</accession>
<proteinExistence type="predicted"/>
<dbReference type="InterPro" id="IPR028098">
    <property type="entry name" value="Glyco_trans_4-like_N"/>
</dbReference>
<organism evidence="2">
    <name type="scientific">Planktothricoides sp. SpSt-374</name>
    <dbReference type="NCBI Taxonomy" id="2282167"/>
    <lineage>
        <taxon>Bacteria</taxon>
        <taxon>Bacillati</taxon>
        <taxon>Cyanobacteriota</taxon>
        <taxon>Cyanophyceae</taxon>
        <taxon>Oscillatoriophycideae</taxon>
        <taxon>Oscillatoriales</taxon>
        <taxon>Oscillatoriaceae</taxon>
        <taxon>Planktothricoides</taxon>
    </lineage>
</organism>
<gene>
    <name evidence="2" type="ORF">ENR15_16100</name>
</gene>
<protein>
    <submittedName>
        <fullName evidence="2">Glycosyltransferase</fullName>
    </submittedName>
</protein>
<dbReference type="CDD" id="cd03794">
    <property type="entry name" value="GT4_WbuB-like"/>
    <property type="match status" value="1"/>
</dbReference>
<dbReference type="Pfam" id="PF13692">
    <property type="entry name" value="Glyco_trans_1_4"/>
    <property type="match status" value="1"/>
</dbReference>
<comment type="caution">
    <text evidence="2">The sequence shown here is derived from an EMBL/GenBank/DDBJ whole genome shotgun (WGS) entry which is preliminary data.</text>
</comment>
<name>A0A7C3VLD8_9CYAN</name>
<dbReference type="EMBL" id="DSPX01000165">
    <property type="protein sequence ID" value="HGG02117.1"/>
    <property type="molecule type" value="Genomic_DNA"/>
</dbReference>
<evidence type="ECO:0000313" key="2">
    <source>
        <dbReference type="EMBL" id="HGG02117.1"/>
    </source>
</evidence>
<dbReference type="Pfam" id="PF13439">
    <property type="entry name" value="Glyco_transf_4"/>
    <property type="match status" value="1"/>
</dbReference>
<reference evidence="2" key="1">
    <citation type="journal article" date="2020" name="mSystems">
        <title>Genome- and Community-Level Interaction Insights into Carbon Utilization and Element Cycling Functions of Hydrothermarchaeota in Hydrothermal Sediment.</title>
        <authorList>
            <person name="Zhou Z."/>
            <person name="Liu Y."/>
            <person name="Xu W."/>
            <person name="Pan J."/>
            <person name="Luo Z.H."/>
            <person name="Li M."/>
        </authorList>
    </citation>
    <scope>NUCLEOTIDE SEQUENCE [LARGE SCALE GENOMIC DNA]</scope>
    <source>
        <strain evidence="2">SpSt-374</strain>
    </source>
</reference>
<dbReference type="SUPFAM" id="SSF53756">
    <property type="entry name" value="UDP-Glycosyltransferase/glycogen phosphorylase"/>
    <property type="match status" value="1"/>
</dbReference>